<dbReference type="RefSeq" id="WP_108308395.1">
    <property type="nucleotide sequence ID" value="NZ_CP020921.1"/>
</dbReference>
<keyword evidence="5" id="KW-1185">Reference proteome</keyword>
<dbReference type="Pfam" id="PF17147">
    <property type="entry name" value="PFOR_II"/>
    <property type="match status" value="1"/>
</dbReference>
<reference evidence="4 5" key="1">
    <citation type="submission" date="2017-04" db="EMBL/GenBank/DDBJ databases">
        <title>Genomic insights into metabolism of Thermodesulfobium acidiphilum.</title>
        <authorList>
            <person name="Toshchakov S.V."/>
            <person name="Frolov E.N."/>
            <person name="Kublanov I.V."/>
            <person name="Samarov N.I."/>
            <person name="Novikov A."/>
            <person name="Lebedinsky A.V."/>
            <person name="Bonch-Osmolovskaya E.A."/>
            <person name="Chernyh N.A."/>
        </authorList>
    </citation>
    <scope>NUCLEOTIDE SEQUENCE [LARGE SCALE GENOMIC DNA]</scope>
    <source>
        <strain evidence="4 5">3127-1</strain>
    </source>
</reference>
<dbReference type="OrthoDB" id="9794954at2"/>
<dbReference type="InterPro" id="IPR033412">
    <property type="entry name" value="PFOR_II"/>
</dbReference>
<feature type="domain" description="Pyruvate:ferredoxin oxidoreductase core" evidence="3">
    <location>
        <begin position="245"/>
        <end position="337"/>
    </location>
</feature>
<dbReference type="Gene3D" id="3.40.50.920">
    <property type="match status" value="1"/>
</dbReference>
<sequence length="350" mass="38306">MRVLMKGTEAMAEAAIRAGCYAYFGYPITPQTELIHYMSRRMPEVKGVFLQAESEVSVINMVYGAAAAGVRVMTSSSSPGVSLMQEGISYLVGAQLPAVLINVMRGGPGLGNIQPSQSDYFQSTKGGGHGDYKLITFAPSSVSEAASLVYGAFDIAEKYRHPVMILADGALGQIMEPVSLPEHGLSKPSVKSWALTGAKGRSANKVLSFYLDPKTLEEHNLILQEKFKNVNEEIKFEEDIFDDMDVLAVAYGTVARILRSAVQRLRNEGKKIGFFRPISLWPFPEDALKSASRKSKLVFVSEMSYGQMLEDVRRVVPDDIEVKFYGRAGGVVPSPNELYLKLKSLLEGGM</sequence>
<dbReference type="KEGG" id="taci:TDSAC_0340"/>
<dbReference type="Proteomes" id="UP000244792">
    <property type="component" value="Chromosome"/>
</dbReference>
<dbReference type="SUPFAM" id="SSF52518">
    <property type="entry name" value="Thiamin diphosphate-binding fold (THDP-binding)"/>
    <property type="match status" value="1"/>
</dbReference>
<evidence type="ECO:0000313" key="5">
    <source>
        <dbReference type="Proteomes" id="UP000244792"/>
    </source>
</evidence>
<dbReference type="Pfam" id="PF01855">
    <property type="entry name" value="POR_N"/>
    <property type="match status" value="1"/>
</dbReference>
<feature type="domain" description="Pyruvate flavodoxin/ferredoxin oxidoreductase pyrimidine binding" evidence="2">
    <location>
        <begin position="13"/>
        <end position="197"/>
    </location>
</feature>
<dbReference type="InterPro" id="IPR009014">
    <property type="entry name" value="Transketo_C/PFOR_II"/>
</dbReference>
<protein>
    <submittedName>
        <fullName evidence="4">2-oxoglutarate ferredoxin oxidoreductase subunit alpha</fullName>
    </submittedName>
</protein>
<dbReference type="Gene3D" id="3.40.50.970">
    <property type="match status" value="1"/>
</dbReference>
<dbReference type="InterPro" id="IPR002880">
    <property type="entry name" value="Pyrv_Fd/Flavodoxin_OxRdtase_N"/>
</dbReference>
<keyword evidence="1" id="KW-0560">Oxidoreductase</keyword>
<proteinExistence type="predicted"/>
<organism evidence="4 5">
    <name type="scientific">Thermodesulfobium acidiphilum</name>
    <dbReference type="NCBI Taxonomy" id="1794699"/>
    <lineage>
        <taxon>Bacteria</taxon>
        <taxon>Pseudomonadati</taxon>
        <taxon>Thermodesulfobiota</taxon>
        <taxon>Thermodesulfobiia</taxon>
        <taxon>Thermodesulfobiales</taxon>
        <taxon>Thermodesulfobiaceae</taxon>
        <taxon>Thermodesulfobium</taxon>
    </lineage>
</organism>
<evidence type="ECO:0000256" key="1">
    <source>
        <dbReference type="ARBA" id="ARBA00023002"/>
    </source>
</evidence>
<dbReference type="NCBIfam" id="NF005507">
    <property type="entry name" value="PRK07119.1"/>
    <property type="match status" value="1"/>
</dbReference>
<evidence type="ECO:0000259" key="2">
    <source>
        <dbReference type="Pfam" id="PF01855"/>
    </source>
</evidence>
<evidence type="ECO:0000259" key="3">
    <source>
        <dbReference type="Pfam" id="PF17147"/>
    </source>
</evidence>
<dbReference type="InterPro" id="IPR052368">
    <property type="entry name" value="2-oxoacid_oxidoreductase"/>
</dbReference>
<dbReference type="PANTHER" id="PTHR43088:SF1">
    <property type="entry name" value="SUBUNIT OF PYRUVATE:FLAVODOXIN OXIDOREDUCTASE"/>
    <property type="match status" value="1"/>
</dbReference>
<dbReference type="SUPFAM" id="SSF52922">
    <property type="entry name" value="TK C-terminal domain-like"/>
    <property type="match status" value="1"/>
</dbReference>
<dbReference type="GO" id="GO:0016491">
    <property type="term" value="F:oxidoreductase activity"/>
    <property type="evidence" value="ECO:0007669"/>
    <property type="project" value="UniProtKB-KW"/>
</dbReference>
<dbReference type="CDD" id="cd07034">
    <property type="entry name" value="TPP_PYR_PFOR_IOR-alpha_like"/>
    <property type="match status" value="1"/>
</dbReference>
<dbReference type="AlphaFoldDB" id="A0A2R4VYV4"/>
<dbReference type="PANTHER" id="PTHR43088">
    <property type="entry name" value="SUBUNIT OF PYRUVATE:FLAVODOXIN OXIDOREDUCTASE-RELATED"/>
    <property type="match status" value="1"/>
</dbReference>
<dbReference type="InterPro" id="IPR029061">
    <property type="entry name" value="THDP-binding"/>
</dbReference>
<gene>
    <name evidence="4" type="ORF">TDSAC_0340</name>
</gene>
<name>A0A2R4VYV4_THEAF</name>
<dbReference type="EMBL" id="CP020921">
    <property type="protein sequence ID" value="AWB09717.1"/>
    <property type="molecule type" value="Genomic_DNA"/>
</dbReference>
<evidence type="ECO:0000313" key="4">
    <source>
        <dbReference type="EMBL" id="AWB09717.1"/>
    </source>
</evidence>
<accession>A0A2R4VYV4</accession>